<dbReference type="InterPro" id="IPR050916">
    <property type="entry name" value="SCAN-C2H2_zinc_finger"/>
</dbReference>
<protein>
    <recommendedName>
        <fullName evidence="2">SCAN box domain-containing protein</fullName>
    </recommendedName>
</protein>
<dbReference type="AlphaFoldDB" id="A0A7M4F3S7"/>
<dbReference type="SMART" id="SM00431">
    <property type="entry name" value="SCAN"/>
    <property type="match status" value="1"/>
</dbReference>
<name>A0A7M4F3S7_CROPO</name>
<evidence type="ECO:0000256" key="1">
    <source>
        <dbReference type="ARBA" id="ARBA00023242"/>
    </source>
</evidence>
<evidence type="ECO:0000259" key="2">
    <source>
        <dbReference type="PROSITE" id="PS50804"/>
    </source>
</evidence>
<accession>A0A7M4F3S7</accession>
<dbReference type="Pfam" id="PF02023">
    <property type="entry name" value="SCAN"/>
    <property type="match status" value="1"/>
</dbReference>
<dbReference type="PANTHER" id="PTHR45935">
    <property type="entry name" value="PROTEIN ZBED8-RELATED"/>
    <property type="match status" value="1"/>
</dbReference>
<proteinExistence type="predicted"/>
<dbReference type="SUPFAM" id="SSF47353">
    <property type="entry name" value="Retrovirus capsid dimerization domain-like"/>
    <property type="match status" value="1"/>
</dbReference>
<organism evidence="3 4">
    <name type="scientific">Crocodylus porosus</name>
    <name type="common">Saltwater crocodile</name>
    <name type="synonym">Estuarine crocodile</name>
    <dbReference type="NCBI Taxonomy" id="8502"/>
    <lineage>
        <taxon>Eukaryota</taxon>
        <taxon>Metazoa</taxon>
        <taxon>Chordata</taxon>
        <taxon>Craniata</taxon>
        <taxon>Vertebrata</taxon>
        <taxon>Euteleostomi</taxon>
        <taxon>Archelosauria</taxon>
        <taxon>Archosauria</taxon>
        <taxon>Crocodylia</taxon>
        <taxon>Longirostres</taxon>
        <taxon>Crocodylidae</taxon>
        <taxon>Crocodylus</taxon>
    </lineage>
</organism>
<dbReference type="Ensembl" id="ENSCPRT00005021393.1">
    <property type="protein sequence ID" value="ENSCPRP00005018294.1"/>
    <property type="gene ID" value="ENSCPRG00005012762.1"/>
</dbReference>
<reference evidence="3" key="2">
    <citation type="submission" date="2025-09" db="UniProtKB">
        <authorList>
            <consortium name="Ensembl"/>
        </authorList>
    </citation>
    <scope>IDENTIFICATION</scope>
</reference>
<dbReference type="InterPro" id="IPR038269">
    <property type="entry name" value="SCAN_sf"/>
</dbReference>
<feature type="domain" description="SCAN box" evidence="2">
    <location>
        <begin position="32"/>
        <end position="106"/>
    </location>
</feature>
<reference evidence="3" key="1">
    <citation type="submission" date="2025-08" db="UniProtKB">
        <authorList>
            <consortium name="Ensembl"/>
        </authorList>
    </citation>
    <scope>IDENTIFICATION</scope>
</reference>
<keyword evidence="1" id="KW-0539">Nucleus</keyword>
<dbReference type="InterPro" id="IPR003309">
    <property type="entry name" value="SCAN_dom"/>
</dbReference>
<sequence>IQAPLEARTGAPARDSRKEILHRLDINPETYHQAFRAWKQWETKEPQALLQQLANLASKWLRPLESSKREICDKILLEQFLYDLDEETQWWVCCHRPGSSTEALQLPLNILRRPSAMRQC</sequence>
<dbReference type="Gene3D" id="1.10.4020.10">
    <property type="entry name" value="DNA breaking-rejoining enzymes"/>
    <property type="match status" value="1"/>
</dbReference>
<dbReference type="OMA" id="INPETYH"/>
<evidence type="ECO:0000313" key="4">
    <source>
        <dbReference type="Proteomes" id="UP000594220"/>
    </source>
</evidence>
<keyword evidence="4" id="KW-1185">Reference proteome</keyword>
<dbReference type="PROSITE" id="PS50804">
    <property type="entry name" value="SCAN_BOX"/>
    <property type="match status" value="1"/>
</dbReference>
<dbReference type="PANTHER" id="PTHR45935:SF15">
    <property type="entry name" value="SCAN BOX DOMAIN-CONTAINING PROTEIN"/>
    <property type="match status" value="1"/>
</dbReference>
<dbReference type="GeneTree" id="ENSGT00960000189285"/>
<evidence type="ECO:0000313" key="3">
    <source>
        <dbReference type="Ensembl" id="ENSCPRP00005018294.1"/>
    </source>
</evidence>
<dbReference type="Proteomes" id="UP000594220">
    <property type="component" value="Unplaced"/>
</dbReference>